<dbReference type="RefSeq" id="WP_184259884.1">
    <property type="nucleotide sequence ID" value="NZ_JACHIH010000025.1"/>
</dbReference>
<proteinExistence type="predicted"/>
<keyword evidence="5" id="KW-0812">Transmembrane</keyword>
<dbReference type="SMART" id="SM00448">
    <property type="entry name" value="REC"/>
    <property type="match status" value="1"/>
</dbReference>
<evidence type="ECO:0000256" key="1">
    <source>
        <dbReference type="ARBA" id="ARBA00000085"/>
    </source>
</evidence>
<evidence type="ECO:0000259" key="6">
    <source>
        <dbReference type="PROSITE" id="PS50109"/>
    </source>
</evidence>
<dbReference type="Pfam" id="PF00072">
    <property type="entry name" value="Response_reg"/>
    <property type="match status" value="1"/>
</dbReference>
<dbReference type="SMART" id="SM00388">
    <property type="entry name" value="HisKA"/>
    <property type="match status" value="1"/>
</dbReference>
<reference evidence="8 9" key="1">
    <citation type="submission" date="2020-08" db="EMBL/GenBank/DDBJ databases">
        <title>Genomic Encyclopedia of Type Strains, Phase IV (KMG-IV): sequencing the most valuable type-strain genomes for metagenomic binning, comparative biology and taxonomic classification.</title>
        <authorList>
            <person name="Goeker M."/>
        </authorList>
    </citation>
    <scope>NUCLEOTIDE SEQUENCE [LARGE SCALE GENOMIC DNA]</scope>
    <source>
        <strain evidence="8 9">DSM 12706</strain>
    </source>
</reference>
<feature type="domain" description="Response regulatory" evidence="7">
    <location>
        <begin position="413"/>
        <end position="529"/>
    </location>
</feature>
<keyword evidence="8" id="KW-0808">Transferase</keyword>
<dbReference type="PROSITE" id="PS50109">
    <property type="entry name" value="HIS_KIN"/>
    <property type="match status" value="1"/>
</dbReference>
<keyword evidence="9" id="KW-1185">Reference proteome</keyword>
<feature type="modified residue" description="4-aspartylphosphate" evidence="4">
    <location>
        <position position="464"/>
    </location>
</feature>
<feature type="transmembrane region" description="Helical" evidence="5">
    <location>
        <begin position="65"/>
        <end position="90"/>
    </location>
</feature>
<dbReference type="InterPro" id="IPR003661">
    <property type="entry name" value="HisK_dim/P_dom"/>
</dbReference>
<sequence length="532" mass="58116">MWALLQGLVDTSTFSPHGICLLWEPSLIWLHVASDAATALAYFSIPFALSYFVAKRPDVEFGWVFWAFSIFILACGFTHIFAIVTLWLPVYELEGIVKAMTAIASVVTAAMLWPLLPKLLAVPSPAQLREAQSALQTETLQRRDAEDMLRQSLKMEAVGQLTGGVAHDFNNLLTIIIGNLEIAERDIGKLRDGVDTRLRRLVGSAMSGAQRAATLTSRLLAFARRQPLDPKPCNLDQLLKGMAGFFRSTLGETIDLEYVGTAGLWQVEIDPSHFEAAILNLVVNARDAMPDGGKLTIETSNVYLDDDYASRHSEVVAGQYVQVAVTDTGSGMSADVVARAFEPYYTTKDVGQGTGLGLSQVYGFVKQSNGHVKIYSEVGHGTTMKVYLPRLHTAAIEQSVPDSIQVGAMQAEQILVVEDDPDVRSYVVEVLHDLNYQVVQAPDAGAALAMAEKLDGGLDLLLTDVVLPGMNGRELADQLREQRPDLKVLFMTGYSRNAIVHHGRLDAGVDLIQKPLSQVALAAKIRSVLDRR</sequence>
<dbReference type="SUPFAM" id="SSF52172">
    <property type="entry name" value="CheY-like"/>
    <property type="match status" value="1"/>
</dbReference>
<dbReference type="InterPro" id="IPR036097">
    <property type="entry name" value="HisK_dim/P_sf"/>
</dbReference>
<dbReference type="Pfam" id="PF00512">
    <property type="entry name" value="HisKA"/>
    <property type="match status" value="1"/>
</dbReference>
<gene>
    <name evidence="8" type="ORF">HNR60_003561</name>
</gene>
<dbReference type="PANTHER" id="PTHR43065">
    <property type="entry name" value="SENSOR HISTIDINE KINASE"/>
    <property type="match status" value="1"/>
</dbReference>
<evidence type="ECO:0000313" key="8">
    <source>
        <dbReference type="EMBL" id="MBB5048791.1"/>
    </source>
</evidence>
<feature type="domain" description="Histidine kinase" evidence="6">
    <location>
        <begin position="164"/>
        <end position="392"/>
    </location>
</feature>
<keyword evidence="5" id="KW-1133">Transmembrane helix</keyword>
<dbReference type="InterPro" id="IPR005467">
    <property type="entry name" value="His_kinase_dom"/>
</dbReference>
<evidence type="ECO:0000256" key="3">
    <source>
        <dbReference type="ARBA" id="ARBA00022553"/>
    </source>
</evidence>
<dbReference type="GO" id="GO:0000155">
    <property type="term" value="F:phosphorelay sensor kinase activity"/>
    <property type="evidence" value="ECO:0007669"/>
    <property type="project" value="InterPro"/>
</dbReference>
<dbReference type="InterPro" id="IPR003594">
    <property type="entry name" value="HATPase_dom"/>
</dbReference>
<dbReference type="SMART" id="SM00387">
    <property type="entry name" value="HATPase_c"/>
    <property type="match status" value="1"/>
</dbReference>
<dbReference type="CDD" id="cd00082">
    <property type="entry name" value="HisKA"/>
    <property type="match status" value="1"/>
</dbReference>
<dbReference type="Proteomes" id="UP000542353">
    <property type="component" value="Unassembled WGS sequence"/>
</dbReference>
<dbReference type="PANTHER" id="PTHR43065:SF49">
    <property type="entry name" value="HISTIDINE KINASE"/>
    <property type="match status" value="1"/>
</dbReference>
<dbReference type="Gene3D" id="3.30.565.10">
    <property type="entry name" value="Histidine kinase-like ATPase, C-terminal domain"/>
    <property type="match status" value="1"/>
</dbReference>
<organism evidence="8 9">
    <name type="scientific">Rhodopseudomonas rhenobacensis</name>
    <dbReference type="NCBI Taxonomy" id="87461"/>
    <lineage>
        <taxon>Bacteria</taxon>
        <taxon>Pseudomonadati</taxon>
        <taxon>Pseudomonadota</taxon>
        <taxon>Alphaproteobacteria</taxon>
        <taxon>Hyphomicrobiales</taxon>
        <taxon>Nitrobacteraceae</taxon>
        <taxon>Rhodopseudomonas</taxon>
    </lineage>
</organism>
<dbReference type="PROSITE" id="PS50110">
    <property type="entry name" value="RESPONSE_REGULATORY"/>
    <property type="match status" value="1"/>
</dbReference>
<dbReference type="EMBL" id="JACHIH010000025">
    <property type="protein sequence ID" value="MBB5048791.1"/>
    <property type="molecule type" value="Genomic_DNA"/>
</dbReference>
<evidence type="ECO:0000256" key="5">
    <source>
        <dbReference type="SAM" id="Phobius"/>
    </source>
</evidence>
<dbReference type="AlphaFoldDB" id="A0A7W7Z6A4"/>
<dbReference type="InterPro" id="IPR004358">
    <property type="entry name" value="Sig_transdc_His_kin-like_C"/>
</dbReference>
<accession>A0A7W7Z6A4</accession>
<evidence type="ECO:0000256" key="2">
    <source>
        <dbReference type="ARBA" id="ARBA00012438"/>
    </source>
</evidence>
<dbReference type="EC" id="2.7.13.3" evidence="2"/>
<dbReference type="Gene3D" id="3.40.50.2300">
    <property type="match status" value="1"/>
</dbReference>
<comment type="catalytic activity">
    <reaction evidence="1">
        <text>ATP + protein L-histidine = ADP + protein N-phospho-L-histidine.</text>
        <dbReference type="EC" id="2.7.13.3"/>
    </reaction>
</comment>
<evidence type="ECO:0000259" key="7">
    <source>
        <dbReference type="PROSITE" id="PS50110"/>
    </source>
</evidence>
<evidence type="ECO:0000313" key="9">
    <source>
        <dbReference type="Proteomes" id="UP000542353"/>
    </source>
</evidence>
<keyword evidence="5" id="KW-0472">Membrane</keyword>
<dbReference type="SUPFAM" id="SSF47384">
    <property type="entry name" value="Homodimeric domain of signal transducing histidine kinase"/>
    <property type="match status" value="1"/>
</dbReference>
<dbReference type="SUPFAM" id="SSF55874">
    <property type="entry name" value="ATPase domain of HSP90 chaperone/DNA topoisomerase II/histidine kinase"/>
    <property type="match status" value="1"/>
</dbReference>
<evidence type="ECO:0000256" key="4">
    <source>
        <dbReference type="PROSITE-ProRule" id="PRU00169"/>
    </source>
</evidence>
<protein>
    <recommendedName>
        <fullName evidence="2">histidine kinase</fullName>
        <ecNumber evidence="2">2.7.13.3</ecNumber>
    </recommendedName>
</protein>
<dbReference type="InterPro" id="IPR036890">
    <property type="entry name" value="HATPase_C_sf"/>
</dbReference>
<name>A0A7W7Z6A4_9BRAD</name>
<keyword evidence="3 4" id="KW-0597">Phosphoprotein</keyword>
<dbReference type="Pfam" id="PF02518">
    <property type="entry name" value="HATPase_c"/>
    <property type="match status" value="1"/>
</dbReference>
<dbReference type="PRINTS" id="PR00344">
    <property type="entry name" value="BCTRLSENSOR"/>
</dbReference>
<comment type="caution">
    <text evidence="8">The sequence shown here is derived from an EMBL/GenBank/DDBJ whole genome shotgun (WGS) entry which is preliminary data.</text>
</comment>
<feature type="transmembrane region" description="Helical" evidence="5">
    <location>
        <begin position="28"/>
        <end position="53"/>
    </location>
</feature>
<dbReference type="InterPro" id="IPR011006">
    <property type="entry name" value="CheY-like_superfamily"/>
</dbReference>
<dbReference type="Gene3D" id="1.10.287.130">
    <property type="match status" value="1"/>
</dbReference>
<dbReference type="CDD" id="cd16919">
    <property type="entry name" value="HATPase_CckA-like"/>
    <property type="match status" value="1"/>
</dbReference>
<dbReference type="InterPro" id="IPR001789">
    <property type="entry name" value="Sig_transdc_resp-reg_receiver"/>
</dbReference>
<dbReference type="Pfam" id="PF25487">
    <property type="entry name" value="ETR1_N"/>
    <property type="match status" value="1"/>
</dbReference>
<keyword evidence="8" id="KW-0418">Kinase</keyword>
<dbReference type="InterPro" id="IPR058544">
    <property type="entry name" value="ETR1_N"/>
</dbReference>